<evidence type="ECO:0000313" key="3">
    <source>
        <dbReference type="Proteomes" id="UP000199459"/>
    </source>
</evidence>
<dbReference type="PANTHER" id="PTHR35446:SF3">
    <property type="entry name" value="CMD DOMAIN-CONTAINING PROTEIN"/>
    <property type="match status" value="1"/>
</dbReference>
<dbReference type="Pfam" id="PF02627">
    <property type="entry name" value="CMD"/>
    <property type="match status" value="1"/>
</dbReference>
<dbReference type="PANTHER" id="PTHR35446">
    <property type="entry name" value="SI:CH211-175M2.5"/>
    <property type="match status" value="1"/>
</dbReference>
<keyword evidence="2" id="KW-0560">Oxidoreductase</keyword>
<dbReference type="AlphaFoldDB" id="A0A1H8IJD8"/>
<evidence type="ECO:0000259" key="1">
    <source>
        <dbReference type="Pfam" id="PF02627"/>
    </source>
</evidence>
<dbReference type="RefSeq" id="WP_090634643.1">
    <property type="nucleotide sequence ID" value="NZ_FOCP01000033.1"/>
</dbReference>
<keyword evidence="2" id="KW-0575">Peroxidase</keyword>
<dbReference type="GO" id="GO:0051920">
    <property type="term" value="F:peroxiredoxin activity"/>
    <property type="evidence" value="ECO:0007669"/>
    <property type="project" value="InterPro"/>
</dbReference>
<protein>
    <submittedName>
        <fullName evidence="2">Uncharacterized peroxidase-related enzyme</fullName>
    </submittedName>
</protein>
<evidence type="ECO:0000313" key="2">
    <source>
        <dbReference type="EMBL" id="SEN68385.1"/>
    </source>
</evidence>
<dbReference type="Proteomes" id="UP000199459">
    <property type="component" value="Unassembled WGS sequence"/>
</dbReference>
<name>A0A1H8IJD8_9PROT</name>
<dbReference type="InterPro" id="IPR003779">
    <property type="entry name" value="CMD-like"/>
</dbReference>
<feature type="domain" description="Carboxymuconolactone decarboxylase-like" evidence="1">
    <location>
        <begin position="53"/>
        <end position="103"/>
    </location>
</feature>
<organism evidence="2 3">
    <name type="scientific">Nitrosomonas marina</name>
    <dbReference type="NCBI Taxonomy" id="917"/>
    <lineage>
        <taxon>Bacteria</taxon>
        <taxon>Pseudomonadati</taxon>
        <taxon>Pseudomonadota</taxon>
        <taxon>Betaproteobacteria</taxon>
        <taxon>Nitrosomonadales</taxon>
        <taxon>Nitrosomonadaceae</taxon>
        <taxon>Nitrosomonas</taxon>
    </lineage>
</organism>
<proteinExistence type="predicted"/>
<dbReference type="SUPFAM" id="SSF69118">
    <property type="entry name" value="AhpD-like"/>
    <property type="match status" value="1"/>
</dbReference>
<dbReference type="Gene3D" id="1.20.1290.10">
    <property type="entry name" value="AhpD-like"/>
    <property type="match status" value="1"/>
</dbReference>
<dbReference type="OrthoDB" id="9801997at2"/>
<dbReference type="InterPro" id="IPR029032">
    <property type="entry name" value="AhpD-like"/>
</dbReference>
<dbReference type="EMBL" id="FOCP01000033">
    <property type="protein sequence ID" value="SEN68385.1"/>
    <property type="molecule type" value="Genomic_DNA"/>
</dbReference>
<sequence length="189" mass="20880">MINFKTHTIESAPERSKAILQGTQDTLQFIPNLYAAMAEAPALLEGYTTLASIFDKTSFSETERQVILMTNNMLNGCTYCMSAHTALSEMGGVSGDVIDSLRAGTPIADARLEALRQFAIVINETRGWPEHYDLEAFLNAGYTQRHVLEVVLGTALKVMSNYTNHIAVTDLDKAFKPFEWNKTDLRGAA</sequence>
<gene>
    <name evidence="2" type="ORF">SAMN05216325_13323</name>
</gene>
<accession>A0A1H8IJD8</accession>
<reference evidence="2 3" key="1">
    <citation type="submission" date="2016-10" db="EMBL/GenBank/DDBJ databases">
        <authorList>
            <person name="de Groot N.N."/>
        </authorList>
    </citation>
    <scope>NUCLEOTIDE SEQUENCE [LARGE SCALE GENOMIC DNA]</scope>
    <source>
        <strain evidence="2 3">Nm22</strain>
    </source>
</reference>